<feature type="chain" id="PRO_5013242356" description="GmrSD restriction endonucleases C-terminal domain-containing protein" evidence="1">
    <location>
        <begin position="20"/>
        <end position="209"/>
    </location>
</feature>
<organism evidence="3 4">
    <name type="scientific">Blastomyces parvus</name>
    <dbReference type="NCBI Taxonomy" id="2060905"/>
    <lineage>
        <taxon>Eukaryota</taxon>
        <taxon>Fungi</taxon>
        <taxon>Dikarya</taxon>
        <taxon>Ascomycota</taxon>
        <taxon>Pezizomycotina</taxon>
        <taxon>Eurotiomycetes</taxon>
        <taxon>Eurotiomycetidae</taxon>
        <taxon>Onygenales</taxon>
        <taxon>Ajellomycetaceae</taxon>
        <taxon>Blastomyces</taxon>
    </lineage>
</organism>
<dbReference type="EMBL" id="PDNC01000018">
    <property type="protein sequence ID" value="PGH06876.1"/>
    <property type="molecule type" value="Genomic_DNA"/>
</dbReference>
<dbReference type="OrthoDB" id="3162605at2759"/>
<feature type="domain" description="GmrSD restriction endonucleases C-terminal" evidence="2">
    <location>
        <begin position="95"/>
        <end position="204"/>
    </location>
</feature>
<evidence type="ECO:0000256" key="1">
    <source>
        <dbReference type="SAM" id="SignalP"/>
    </source>
</evidence>
<name>A0A2B7XCK9_9EURO</name>
<sequence length="209" mass="22920">MVHHTPLFLLAALSTLTTSSTIPLHKRAPPNIPSPTEARSLLASIAVAPQGPQDGYDRDLFPHWITIEGACNTRETVLKRDGTDVDVGSDCYPSTGSWHSLYDGETWTQASDLDIDHVVPLSNAWKSGAAEWAEAKRRDFANDLENPQLIAVTDNVNQEKSDAGPEEWKPPLAAYHCEYASMWVKVKSVYELTITDAEKAALADMLGTC</sequence>
<accession>A0A2B7XCK9</accession>
<dbReference type="STRING" id="2060905.A0A2B7XCK9"/>
<evidence type="ECO:0000313" key="4">
    <source>
        <dbReference type="Proteomes" id="UP000224080"/>
    </source>
</evidence>
<reference evidence="3 4" key="1">
    <citation type="submission" date="2017-10" db="EMBL/GenBank/DDBJ databases">
        <title>Comparative genomics in systemic dimorphic fungi from Ajellomycetaceae.</title>
        <authorList>
            <person name="Munoz J.F."/>
            <person name="Mcewen J.G."/>
            <person name="Clay O.K."/>
            <person name="Cuomo C.A."/>
        </authorList>
    </citation>
    <scope>NUCLEOTIDE SEQUENCE [LARGE SCALE GENOMIC DNA]</scope>
    <source>
        <strain evidence="3 4">UAMH130</strain>
    </source>
</reference>
<keyword evidence="1" id="KW-0732">Signal</keyword>
<dbReference type="InterPro" id="IPR011089">
    <property type="entry name" value="GmrSD_C"/>
</dbReference>
<dbReference type="PANTHER" id="PTHR24094">
    <property type="entry name" value="SECRETED PROTEIN"/>
    <property type="match status" value="1"/>
</dbReference>
<gene>
    <name evidence="3" type="ORF">GX51_02121</name>
</gene>
<dbReference type="Pfam" id="PF07510">
    <property type="entry name" value="GmrSD_C"/>
    <property type="match status" value="1"/>
</dbReference>
<dbReference type="Proteomes" id="UP000224080">
    <property type="component" value="Unassembled WGS sequence"/>
</dbReference>
<evidence type="ECO:0000259" key="2">
    <source>
        <dbReference type="Pfam" id="PF07510"/>
    </source>
</evidence>
<evidence type="ECO:0000313" key="3">
    <source>
        <dbReference type="EMBL" id="PGH06876.1"/>
    </source>
</evidence>
<dbReference type="AlphaFoldDB" id="A0A2B7XCK9"/>
<comment type="caution">
    <text evidence="3">The sequence shown here is derived from an EMBL/GenBank/DDBJ whole genome shotgun (WGS) entry which is preliminary data.</text>
</comment>
<proteinExistence type="predicted"/>
<dbReference type="PANTHER" id="PTHR24094:SF15">
    <property type="entry name" value="AMP-DEPENDENT SYNTHETASE_LIGASE DOMAIN-CONTAINING PROTEIN-RELATED"/>
    <property type="match status" value="1"/>
</dbReference>
<protein>
    <recommendedName>
        <fullName evidence="2">GmrSD restriction endonucleases C-terminal domain-containing protein</fullName>
    </recommendedName>
</protein>
<feature type="signal peptide" evidence="1">
    <location>
        <begin position="1"/>
        <end position="19"/>
    </location>
</feature>
<keyword evidence="4" id="KW-1185">Reference proteome</keyword>